<protein>
    <submittedName>
        <fullName evidence="1">Uncharacterized protein</fullName>
    </submittedName>
</protein>
<dbReference type="AlphaFoldDB" id="A0AAD3SMJ1"/>
<accession>A0AAD3SMJ1</accession>
<sequence length="154" mass="16757">MKFIYPVEATCGVSIDAHSEDDEARHLGDMYFEPVLVPLNVQLQVFDLEAAVGPGLLVVVDLQSVCIASEGNCLRTRCTGSGNACLIGLLSDDFGRVRKGTPDDVMNLDSVSGLELRVDPPKEGACILALMLMWSDFKLWIGQGRPLLGWSIYV</sequence>
<gene>
    <name evidence="1" type="ORF">Nepgr_014827</name>
</gene>
<dbReference type="EMBL" id="BSYO01000012">
    <property type="protein sequence ID" value="GMH12986.1"/>
    <property type="molecule type" value="Genomic_DNA"/>
</dbReference>
<evidence type="ECO:0000313" key="2">
    <source>
        <dbReference type="Proteomes" id="UP001279734"/>
    </source>
</evidence>
<proteinExistence type="predicted"/>
<evidence type="ECO:0000313" key="1">
    <source>
        <dbReference type="EMBL" id="GMH12986.1"/>
    </source>
</evidence>
<reference evidence="1" key="1">
    <citation type="submission" date="2023-05" db="EMBL/GenBank/DDBJ databases">
        <title>Nepenthes gracilis genome sequencing.</title>
        <authorList>
            <person name="Fukushima K."/>
        </authorList>
    </citation>
    <scope>NUCLEOTIDE SEQUENCE</scope>
    <source>
        <strain evidence="1">SING2019-196</strain>
    </source>
</reference>
<name>A0AAD3SMJ1_NEPGR</name>
<organism evidence="1 2">
    <name type="scientific">Nepenthes gracilis</name>
    <name type="common">Slender pitcher plant</name>
    <dbReference type="NCBI Taxonomy" id="150966"/>
    <lineage>
        <taxon>Eukaryota</taxon>
        <taxon>Viridiplantae</taxon>
        <taxon>Streptophyta</taxon>
        <taxon>Embryophyta</taxon>
        <taxon>Tracheophyta</taxon>
        <taxon>Spermatophyta</taxon>
        <taxon>Magnoliopsida</taxon>
        <taxon>eudicotyledons</taxon>
        <taxon>Gunneridae</taxon>
        <taxon>Pentapetalae</taxon>
        <taxon>Caryophyllales</taxon>
        <taxon>Nepenthaceae</taxon>
        <taxon>Nepenthes</taxon>
    </lineage>
</organism>
<keyword evidence="2" id="KW-1185">Reference proteome</keyword>
<dbReference type="Proteomes" id="UP001279734">
    <property type="component" value="Unassembled WGS sequence"/>
</dbReference>
<comment type="caution">
    <text evidence="1">The sequence shown here is derived from an EMBL/GenBank/DDBJ whole genome shotgun (WGS) entry which is preliminary data.</text>
</comment>